<dbReference type="EMBL" id="CP055305">
    <property type="protein sequence ID" value="QLB42018.1"/>
    <property type="molecule type" value="Genomic_DNA"/>
</dbReference>
<name>A0ABD7A7D0_9PAST</name>
<dbReference type="AlphaFoldDB" id="A0ABD7A7D0"/>
<reference evidence="1 2" key="1">
    <citation type="submission" date="2020-06" db="EMBL/GenBank/DDBJ databases">
        <title>Mannheimia pernigra sp. nov. isolated from bovine respiratory tract.</title>
        <authorList>
            <person name="Kuhnert P."/>
            <person name="Akarsu-Egger H."/>
        </authorList>
    </citation>
    <scope>NUCLEOTIDE SEQUENCE [LARGE SCALE GENOMIC DNA]</scope>
    <source>
        <strain evidence="1 2">17CN0883</strain>
    </source>
</reference>
<accession>A0ABD7A7D0</accession>
<gene>
    <name evidence="1" type="ORF">HV560_03835</name>
</gene>
<dbReference type="RefSeq" id="WP_176812183.1">
    <property type="nucleotide sequence ID" value="NZ_CP055305.1"/>
</dbReference>
<proteinExistence type="predicted"/>
<dbReference type="Proteomes" id="UP000509784">
    <property type="component" value="Chromosome"/>
</dbReference>
<organism evidence="1 2">
    <name type="scientific">Mannheimia pernigra</name>
    <dbReference type="NCBI Taxonomy" id="111844"/>
    <lineage>
        <taxon>Bacteria</taxon>
        <taxon>Pseudomonadati</taxon>
        <taxon>Pseudomonadota</taxon>
        <taxon>Gammaproteobacteria</taxon>
        <taxon>Pasteurellales</taxon>
        <taxon>Pasteurellaceae</taxon>
        <taxon>Mannheimia</taxon>
    </lineage>
</organism>
<evidence type="ECO:0000313" key="1">
    <source>
        <dbReference type="EMBL" id="QLB42018.1"/>
    </source>
</evidence>
<sequence length="66" mass="7538">MYKSQEINAQELEDFDTAKCTLWEALCMLEMIKDNLLANEDTINIGTALRGVVKMIDDSVTRLEEI</sequence>
<dbReference type="KEGG" id="mpeg:HV560_03835"/>
<evidence type="ECO:0008006" key="3">
    <source>
        <dbReference type="Google" id="ProtNLM"/>
    </source>
</evidence>
<protein>
    <recommendedName>
        <fullName evidence="3">Phage protein</fullName>
    </recommendedName>
</protein>
<evidence type="ECO:0000313" key="2">
    <source>
        <dbReference type="Proteomes" id="UP000509784"/>
    </source>
</evidence>